<keyword evidence="2" id="KW-1185">Reference proteome</keyword>
<sequence length="799" mass="91143">MGKFGSFLGQAKQMPTSQTGNRSLRSPYFQILVILVLVAITFAYSNHFSNSFQFDDSHTIENNASITQVDVVRFFTDATTFSSLASNQSYRPLTTLENAINYKMAGGLDPKPFHVHIFVTFLLTCALIFFFIRKLLDKLHFSKYNQFWALLTAAIFGLLCVNAETVNYIIQRSEITAALCVVAGLVAFLSGGIWRKYLLYLIFPFIGFFAKEMAFVFAPILLLYFLIFEEEVYLLHFYKKAEFKKCIVSLKKTLPAIVLTIAFYFFYSQMRPDTFFPGGPSQYKYLITQPMVMCHYLLTYFVPYNLSADTDWQVFPSLLDYRAIIGIVLVSALLYLALKASKQKSTRLFSFGLLWFFITLLPTSSFIPFAEVLNDHRTFIPYIGLTIAFVFGTKYAVDKVLGERPMSTSTKAFLATILLIFLCGNIYGIRERNKVWSTKLSLWKDVAEKSPKNGRGLMNYGLALMGKGDLAEAEKYYLKALEINPDYSTLNINLGILKNAQGDTAEAEDYFKKALELNPSNHSNNYYYARFLARHDRFEEAQGYLEKAVEISPNYQLANTMLMEVYHKTEQWENLKDFAQKILKDSPENEKAIKYLKVAGERKSEIALFEEDIEKYPSAEKYLDLSLKYYKLGKFIKTIDAAQQALKLKKDYPAAYNNIGIAYYELGDYDRSIDAYTKAVSLDTSYQLAKNNMKNAIKAKNLDETLAKSYTLLKTSDDFLNYSLECYKQKKYEACIEAAEKSITIKPSAGAYNNICAAYNQMQLYDKAIAACDQALKIDPNHKLAQGNRDFAVARTKSP</sequence>
<organism evidence="1 2">
    <name type="scientific">Meishania litoralis</name>
    <dbReference type="NCBI Taxonomy" id="3434685"/>
    <lineage>
        <taxon>Bacteria</taxon>
        <taxon>Pseudomonadati</taxon>
        <taxon>Bacteroidota</taxon>
        <taxon>Flavobacteriia</taxon>
        <taxon>Flavobacteriales</taxon>
        <taxon>Flavobacteriaceae</taxon>
        <taxon>Meishania</taxon>
    </lineage>
</organism>
<comment type="caution">
    <text evidence="1">The sequence shown here is derived from an EMBL/GenBank/DDBJ whole genome shotgun (WGS) entry which is preliminary data.</text>
</comment>
<gene>
    <name evidence="1" type="ORF">ACEZ3G_15215</name>
</gene>
<evidence type="ECO:0000313" key="1">
    <source>
        <dbReference type="EMBL" id="MFH6604834.1"/>
    </source>
</evidence>
<accession>A0ACC7LMJ6</accession>
<proteinExistence type="predicted"/>
<reference evidence="1" key="1">
    <citation type="submission" date="2024-09" db="EMBL/GenBank/DDBJ databases">
        <authorList>
            <person name="Liu J."/>
        </authorList>
    </citation>
    <scope>NUCLEOTIDE SEQUENCE</scope>
    <source>
        <strain evidence="1">NBU2967</strain>
    </source>
</reference>
<dbReference type="EMBL" id="JBHFPV010000005">
    <property type="protein sequence ID" value="MFH6604834.1"/>
    <property type="molecule type" value="Genomic_DNA"/>
</dbReference>
<evidence type="ECO:0000313" key="2">
    <source>
        <dbReference type="Proteomes" id="UP001595191"/>
    </source>
</evidence>
<dbReference type="Proteomes" id="UP001595191">
    <property type="component" value="Unassembled WGS sequence"/>
</dbReference>
<name>A0ACC7LMJ6_9FLAO</name>
<protein>
    <submittedName>
        <fullName evidence="1">Tetratricopeptide repeat protein</fullName>
    </submittedName>
</protein>